<evidence type="ECO:0000313" key="1">
    <source>
        <dbReference type="EMBL" id="KAI3796207.1"/>
    </source>
</evidence>
<proteinExistence type="predicted"/>
<gene>
    <name evidence="1" type="ORF">L1987_38873</name>
</gene>
<dbReference type="EMBL" id="CM042029">
    <property type="protein sequence ID" value="KAI3796207.1"/>
    <property type="molecule type" value="Genomic_DNA"/>
</dbReference>
<comment type="caution">
    <text evidence="1">The sequence shown here is derived from an EMBL/GenBank/DDBJ whole genome shotgun (WGS) entry which is preliminary data.</text>
</comment>
<name>A0ACB9HKA7_9ASTR</name>
<dbReference type="Proteomes" id="UP001056120">
    <property type="component" value="Linkage Group LG12"/>
</dbReference>
<reference evidence="1 2" key="2">
    <citation type="journal article" date="2022" name="Mol. Ecol. Resour.">
        <title>The genomes of chicory, endive, great burdock and yacon provide insights into Asteraceae paleo-polyploidization history and plant inulin production.</title>
        <authorList>
            <person name="Fan W."/>
            <person name="Wang S."/>
            <person name="Wang H."/>
            <person name="Wang A."/>
            <person name="Jiang F."/>
            <person name="Liu H."/>
            <person name="Zhao H."/>
            <person name="Xu D."/>
            <person name="Zhang Y."/>
        </authorList>
    </citation>
    <scope>NUCLEOTIDE SEQUENCE [LARGE SCALE GENOMIC DNA]</scope>
    <source>
        <strain evidence="2">cv. Yunnan</strain>
        <tissue evidence="1">Leaves</tissue>
    </source>
</reference>
<organism evidence="1 2">
    <name type="scientific">Smallanthus sonchifolius</name>
    <dbReference type="NCBI Taxonomy" id="185202"/>
    <lineage>
        <taxon>Eukaryota</taxon>
        <taxon>Viridiplantae</taxon>
        <taxon>Streptophyta</taxon>
        <taxon>Embryophyta</taxon>
        <taxon>Tracheophyta</taxon>
        <taxon>Spermatophyta</taxon>
        <taxon>Magnoliopsida</taxon>
        <taxon>eudicotyledons</taxon>
        <taxon>Gunneridae</taxon>
        <taxon>Pentapetalae</taxon>
        <taxon>asterids</taxon>
        <taxon>campanulids</taxon>
        <taxon>Asterales</taxon>
        <taxon>Asteraceae</taxon>
        <taxon>Asteroideae</taxon>
        <taxon>Heliantheae alliance</taxon>
        <taxon>Millerieae</taxon>
        <taxon>Smallanthus</taxon>
    </lineage>
</organism>
<keyword evidence="2" id="KW-1185">Reference proteome</keyword>
<protein>
    <submittedName>
        <fullName evidence="1">Uncharacterized protein</fullName>
    </submittedName>
</protein>
<sequence>MVRLSFIHAASDHVGDHIVSIPLCIGMFVMASAVVALCASHGRRASRKDDHVNKFDSRKDDHVNKTFDSVDKEDYYEEKLPPRSPLRSPKQLITTISNKAMSSLVINHKRGGGGGGGDRVVEEGFGQGGLWQKEILMGVKCQPPEFSGVIYYDCDGKQVSEFPPRSPRSPRIAPSPEFTFPAYRSPV</sequence>
<reference evidence="2" key="1">
    <citation type="journal article" date="2022" name="Mol. Ecol. Resour.">
        <title>The genomes of chicory, endive, great burdock and yacon provide insights into Asteraceae palaeo-polyploidization history and plant inulin production.</title>
        <authorList>
            <person name="Fan W."/>
            <person name="Wang S."/>
            <person name="Wang H."/>
            <person name="Wang A."/>
            <person name="Jiang F."/>
            <person name="Liu H."/>
            <person name="Zhao H."/>
            <person name="Xu D."/>
            <person name="Zhang Y."/>
        </authorList>
    </citation>
    <scope>NUCLEOTIDE SEQUENCE [LARGE SCALE GENOMIC DNA]</scope>
    <source>
        <strain evidence="2">cv. Yunnan</strain>
    </source>
</reference>
<accession>A0ACB9HKA7</accession>
<evidence type="ECO:0000313" key="2">
    <source>
        <dbReference type="Proteomes" id="UP001056120"/>
    </source>
</evidence>